<accession>A0A8D8QB22</accession>
<organism evidence="1">
    <name type="scientific">Cacopsylla melanoneura</name>
    <dbReference type="NCBI Taxonomy" id="428564"/>
    <lineage>
        <taxon>Eukaryota</taxon>
        <taxon>Metazoa</taxon>
        <taxon>Ecdysozoa</taxon>
        <taxon>Arthropoda</taxon>
        <taxon>Hexapoda</taxon>
        <taxon>Insecta</taxon>
        <taxon>Pterygota</taxon>
        <taxon>Neoptera</taxon>
        <taxon>Paraneoptera</taxon>
        <taxon>Hemiptera</taxon>
        <taxon>Sternorrhyncha</taxon>
        <taxon>Psylloidea</taxon>
        <taxon>Psyllidae</taxon>
        <taxon>Psyllinae</taxon>
        <taxon>Cacopsylla</taxon>
    </lineage>
</organism>
<evidence type="ECO:0000313" key="1">
    <source>
        <dbReference type="EMBL" id="CAG6628538.1"/>
    </source>
</evidence>
<sequence>MVSDQILPREGAYSKQLPLPRCYLRFTICKSFFKNTLCQTHYSLFQINHSNVCPVLTTVLVIITYRDTCLSNIQINKYTIVMINHSNVCPVLTTLLVIITPTETHAYQTFR</sequence>
<proteinExistence type="predicted"/>
<reference evidence="1" key="1">
    <citation type="submission" date="2021-05" db="EMBL/GenBank/DDBJ databases">
        <authorList>
            <person name="Alioto T."/>
            <person name="Alioto T."/>
            <person name="Gomez Garrido J."/>
        </authorList>
    </citation>
    <scope>NUCLEOTIDE SEQUENCE</scope>
</reference>
<protein>
    <submittedName>
        <fullName evidence="1">Uncharacterized protein</fullName>
    </submittedName>
</protein>
<name>A0A8D8QB22_9HEMI</name>
<dbReference type="EMBL" id="HBUF01068084">
    <property type="protein sequence ID" value="CAG6628538.1"/>
    <property type="molecule type" value="Transcribed_RNA"/>
</dbReference>
<dbReference type="AlphaFoldDB" id="A0A8D8QB22"/>